<dbReference type="SMART" id="SM00116">
    <property type="entry name" value="CBS"/>
    <property type="match status" value="2"/>
</dbReference>
<dbReference type="InterPro" id="IPR000644">
    <property type="entry name" value="CBS_dom"/>
</dbReference>
<evidence type="ECO:0000256" key="2">
    <source>
        <dbReference type="PROSITE-ProRule" id="PRU00703"/>
    </source>
</evidence>
<reference evidence="4" key="1">
    <citation type="journal article" date="2020" name="mSystems">
        <title>Genome- and Community-Level Interaction Insights into Carbon Utilization and Element Cycling Functions of Hydrothermarchaeota in Hydrothermal Sediment.</title>
        <authorList>
            <person name="Zhou Z."/>
            <person name="Liu Y."/>
            <person name="Xu W."/>
            <person name="Pan J."/>
            <person name="Luo Z.H."/>
            <person name="Li M."/>
        </authorList>
    </citation>
    <scope>NUCLEOTIDE SEQUENCE [LARGE SCALE GENOMIC DNA]</scope>
    <source>
        <strain evidence="4">SpSt-1084</strain>
    </source>
</reference>
<proteinExistence type="predicted"/>
<keyword evidence="1 2" id="KW-0129">CBS domain</keyword>
<dbReference type="Pfam" id="PF00571">
    <property type="entry name" value="CBS"/>
    <property type="match status" value="2"/>
</dbReference>
<evidence type="ECO:0000259" key="3">
    <source>
        <dbReference type="PROSITE" id="PS51371"/>
    </source>
</evidence>
<dbReference type="EMBL" id="DRXS01000217">
    <property type="protein sequence ID" value="HHR40979.1"/>
    <property type="molecule type" value="Genomic_DNA"/>
</dbReference>
<gene>
    <name evidence="4" type="ORF">ENM42_04020</name>
</gene>
<comment type="caution">
    <text evidence="4">The sequence shown here is derived from an EMBL/GenBank/DDBJ whole genome shotgun (WGS) entry which is preliminary data.</text>
</comment>
<dbReference type="AlphaFoldDB" id="A0A7C5Y7U6"/>
<dbReference type="PANTHER" id="PTHR43080:SF2">
    <property type="entry name" value="CBS DOMAIN-CONTAINING PROTEIN"/>
    <property type="match status" value="1"/>
</dbReference>
<evidence type="ECO:0000256" key="1">
    <source>
        <dbReference type="ARBA" id="ARBA00023122"/>
    </source>
</evidence>
<dbReference type="PANTHER" id="PTHR43080">
    <property type="entry name" value="CBS DOMAIN-CONTAINING PROTEIN CBSX3, MITOCHONDRIAL"/>
    <property type="match status" value="1"/>
</dbReference>
<protein>
    <submittedName>
        <fullName evidence="4">CBS domain-containing protein</fullName>
    </submittedName>
</protein>
<sequence>MPVTLRVRDVMDKKVVEVDENATIAETIKVMMNNDVWSVVVTRNKLPVGVVTERDIIRRCIAKGCALTMRVGDIMSSPIETISPDATIGEAMSKLVEKNIRRLFVVENGKIIGRVTQTELFENTLNVMMALSALKAQL</sequence>
<dbReference type="Gene3D" id="3.10.580.10">
    <property type="entry name" value="CBS-domain"/>
    <property type="match status" value="1"/>
</dbReference>
<dbReference type="InterPro" id="IPR046342">
    <property type="entry name" value="CBS_dom_sf"/>
</dbReference>
<organism evidence="4">
    <name type="scientific">Caldiarchaeum subterraneum</name>
    <dbReference type="NCBI Taxonomy" id="311458"/>
    <lineage>
        <taxon>Archaea</taxon>
        <taxon>Nitrososphaerota</taxon>
        <taxon>Candidatus Caldarchaeales</taxon>
        <taxon>Candidatus Caldarchaeaceae</taxon>
        <taxon>Candidatus Caldarchaeum</taxon>
    </lineage>
</organism>
<accession>A0A7C5Y7U6</accession>
<dbReference type="SUPFAM" id="SSF54631">
    <property type="entry name" value="CBS-domain pair"/>
    <property type="match status" value="1"/>
</dbReference>
<feature type="domain" description="CBS" evidence="3">
    <location>
        <begin position="75"/>
        <end position="131"/>
    </location>
</feature>
<dbReference type="InterPro" id="IPR051257">
    <property type="entry name" value="Diverse_CBS-Domain"/>
</dbReference>
<dbReference type="PROSITE" id="PS51371">
    <property type="entry name" value="CBS"/>
    <property type="match status" value="2"/>
</dbReference>
<name>A0A7C5Y7U6_CALS0</name>
<feature type="domain" description="CBS" evidence="3">
    <location>
        <begin position="11"/>
        <end position="67"/>
    </location>
</feature>
<evidence type="ECO:0000313" key="4">
    <source>
        <dbReference type="EMBL" id="HHR40979.1"/>
    </source>
</evidence>